<reference key="2">
    <citation type="submission" date="2011-10" db="EMBL/GenBank/DDBJ databases">
        <title>The genome and transcriptome sequence of Clonorchis sinensis provide insights into the carcinogenic liver fluke.</title>
        <authorList>
            <person name="Wang X."/>
            <person name="Huang Y."/>
            <person name="Chen W."/>
            <person name="Liu H."/>
            <person name="Guo L."/>
            <person name="Chen Y."/>
            <person name="Luo F."/>
            <person name="Zhou W."/>
            <person name="Sun J."/>
            <person name="Mao Q."/>
            <person name="Liang P."/>
            <person name="Zhou C."/>
            <person name="Tian Y."/>
            <person name="Men J."/>
            <person name="Lv X."/>
            <person name="Huang L."/>
            <person name="Zhou J."/>
            <person name="Hu Y."/>
            <person name="Li R."/>
            <person name="Zhang F."/>
            <person name="Lei H."/>
            <person name="Li X."/>
            <person name="Hu X."/>
            <person name="Liang C."/>
            <person name="Xu J."/>
            <person name="Wu Z."/>
            <person name="Yu X."/>
        </authorList>
    </citation>
    <scope>NUCLEOTIDE SEQUENCE</scope>
    <source>
        <strain>Henan</strain>
    </source>
</reference>
<evidence type="ECO:0000313" key="2">
    <source>
        <dbReference type="Proteomes" id="UP000008909"/>
    </source>
</evidence>
<reference evidence="1" key="1">
    <citation type="journal article" date="2011" name="Genome Biol.">
        <title>The draft genome of the carcinogenic human liver fluke Clonorchis sinensis.</title>
        <authorList>
            <person name="Wang X."/>
            <person name="Chen W."/>
            <person name="Huang Y."/>
            <person name="Sun J."/>
            <person name="Men J."/>
            <person name="Liu H."/>
            <person name="Luo F."/>
            <person name="Guo L."/>
            <person name="Lv X."/>
            <person name="Deng C."/>
            <person name="Zhou C."/>
            <person name="Fan Y."/>
            <person name="Li X."/>
            <person name="Huang L."/>
            <person name="Hu Y."/>
            <person name="Liang C."/>
            <person name="Hu X."/>
            <person name="Xu J."/>
            <person name="Yu X."/>
        </authorList>
    </citation>
    <scope>NUCLEOTIDE SEQUENCE [LARGE SCALE GENOMIC DNA]</scope>
    <source>
        <strain evidence="1">Henan</strain>
    </source>
</reference>
<name>G7YKV4_CLOSI</name>
<protein>
    <submittedName>
        <fullName evidence="1">Uncharacterized protein</fullName>
    </submittedName>
</protein>
<accession>G7YKV4</accession>
<proteinExistence type="predicted"/>
<dbReference type="Proteomes" id="UP000008909">
    <property type="component" value="Unassembled WGS sequence"/>
</dbReference>
<dbReference type="EMBL" id="DF143536">
    <property type="protein sequence ID" value="GAA53585.1"/>
    <property type="molecule type" value="Genomic_DNA"/>
</dbReference>
<organism evidence="1 2">
    <name type="scientific">Clonorchis sinensis</name>
    <name type="common">Chinese liver fluke</name>
    <dbReference type="NCBI Taxonomy" id="79923"/>
    <lineage>
        <taxon>Eukaryota</taxon>
        <taxon>Metazoa</taxon>
        <taxon>Spiralia</taxon>
        <taxon>Lophotrochozoa</taxon>
        <taxon>Platyhelminthes</taxon>
        <taxon>Trematoda</taxon>
        <taxon>Digenea</taxon>
        <taxon>Opisthorchiida</taxon>
        <taxon>Opisthorchiata</taxon>
        <taxon>Opisthorchiidae</taxon>
        <taxon>Clonorchis</taxon>
    </lineage>
</organism>
<evidence type="ECO:0000313" key="1">
    <source>
        <dbReference type="EMBL" id="GAA53585.1"/>
    </source>
</evidence>
<dbReference type="AlphaFoldDB" id="G7YKV4"/>
<gene>
    <name evidence="1" type="ORF">CLF_110577</name>
</gene>
<sequence length="140" mass="15608">SSSNSPSVDSITFGTVSHVDTFGTVLERTFFSVFRRCGNCMTLSVTLRRSSKHVDVFALCRTESADLLTIGWYADCKGFVICTNKKSFRQVAPRLGGVRTAGRFVQEAFDHAAFVTKVSRYTEFLLQFTVNNHSVVNMFA</sequence>
<keyword evidence="2" id="KW-1185">Reference proteome</keyword>
<feature type="non-terminal residue" evidence="1">
    <location>
        <position position="1"/>
    </location>
</feature>